<dbReference type="EMBL" id="JAKKUT010000002">
    <property type="protein sequence ID" value="MDG2990557.1"/>
    <property type="molecule type" value="Genomic_DNA"/>
</dbReference>
<dbReference type="Proteomes" id="UP001154265">
    <property type="component" value="Unassembled WGS sequence"/>
</dbReference>
<gene>
    <name evidence="1" type="ORF">L3556_06355</name>
</gene>
<dbReference type="Pfam" id="PF08872">
    <property type="entry name" value="KGK"/>
    <property type="match status" value="1"/>
</dbReference>
<sequence>MEPEKIADDAVLKFDYNSDWIPSSLFTFKDWEDFLSEEKGARHFYDQGGARCQILTPGNKWRRGRVKLTFEFIPDEPDDGLN</sequence>
<evidence type="ECO:0000313" key="2">
    <source>
        <dbReference type="Proteomes" id="UP001154265"/>
    </source>
</evidence>
<reference evidence="1" key="1">
    <citation type="journal article" date="2022" name="Genome Biol. Evol.">
        <title>A New Gene Family Diagnostic for Intracellular Biomineralization of Amorphous Ca Carbonates by Cyanobacteria.</title>
        <authorList>
            <person name="Benzerara K."/>
            <person name="Duprat E."/>
            <person name="Bitard-Feildel T."/>
            <person name="Caumes G."/>
            <person name="Cassier-Chauvat C."/>
            <person name="Chauvat F."/>
            <person name="Dezi M."/>
            <person name="Diop S.I."/>
            <person name="Gaschignard G."/>
            <person name="Gorgen S."/>
            <person name="Gugger M."/>
            <person name="Lopez-Garcia P."/>
            <person name="Millet M."/>
            <person name="Skouri-Panet F."/>
            <person name="Moreira D."/>
            <person name="Callebaut I."/>
        </authorList>
    </citation>
    <scope>NUCLEOTIDE SEQUENCE</scope>
    <source>
        <strain evidence="1">G9</strain>
    </source>
</reference>
<keyword evidence="2" id="KW-1185">Reference proteome</keyword>
<dbReference type="InterPro" id="IPR014971">
    <property type="entry name" value="KGK"/>
</dbReference>
<proteinExistence type="predicted"/>
<comment type="caution">
    <text evidence="1">The sequence shown here is derived from an EMBL/GenBank/DDBJ whole genome shotgun (WGS) entry which is preliminary data.</text>
</comment>
<protein>
    <recommendedName>
        <fullName evidence="3">KGK domain-containing protein</fullName>
    </recommendedName>
</protein>
<dbReference type="RefSeq" id="WP_277866464.1">
    <property type="nucleotide sequence ID" value="NZ_JAKKUT010000002.1"/>
</dbReference>
<reference evidence="1" key="2">
    <citation type="submission" date="2022-01" db="EMBL/GenBank/DDBJ databases">
        <authorList>
            <person name="Zivanovic Y."/>
            <person name="Moreira D."/>
            <person name="Lopez-Garcia P."/>
        </authorList>
    </citation>
    <scope>NUCLEOTIDE SEQUENCE</scope>
    <source>
        <strain evidence="1">G9</strain>
    </source>
</reference>
<evidence type="ECO:0008006" key="3">
    <source>
        <dbReference type="Google" id="ProtNLM"/>
    </source>
</evidence>
<accession>A0ABT6EXT4</accession>
<organism evidence="1 2">
    <name type="scientific">Candidatus Synechococcus calcipolaris G9</name>
    <dbReference type="NCBI Taxonomy" id="1497997"/>
    <lineage>
        <taxon>Bacteria</taxon>
        <taxon>Bacillati</taxon>
        <taxon>Cyanobacteriota</taxon>
        <taxon>Cyanophyceae</taxon>
        <taxon>Synechococcales</taxon>
        <taxon>Synechococcaceae</taxon>
        <taxon>Synechococcus</taxon>
    </lineage>
</organism>
<evidence type="ECO:0000313" key="1">
    <source>
        <dbReference type="EMBL" id="MDG2990557.1"/>
    </source>
</evidence>
<name>A0ABT6EXT4_9SYNE</name>